<gene>
    <name evidence="1" type="ORF">F2Z25_16390</name>
</gene>
<sequence length="79" mass="8908">MKTVSLAYSTREINRNFRIKVSGVDGEGNKVHKLVGVSGAIALIGVEMFNKLLKRAFNNVEDKCVCKLRRGIKFSFYIK</sequence>
<evidence type="ECO:0000313" key="2">
    <source>
        <dbReference type="Proteomes" id="UP000429838"/>
    </source>
</evidence>
<proteinExistence type="predicted"/>
<comment type="caution">
    <text evidence="1">The sequence shown here is derived from an EMBL/GenBank/DDBJ whole genome shotgun (WGS) entry which is preliminary data.</text>
</comment>
<reference evidence="1 2" key="1">
    <citation type="journal article" date="2019" name="Nat. Med.">
        <title>A library of human gut bacterial isolates paired with longitudinal multiomics data enables mechanistic microbiome research.</title>
        <authorList>
            <person name="Poyet M."/>
            <person name="Groussin M."/>
            <person name="Gibbons S.M."/>
            <person name="Avila-Pacheco J."/>
            <person name="Jiang X."/>
            <person name="Kearney S.M."/>
            <person name="Perrotta A.R."/>
            <person name="Berdy B."/>
            <person name="Zhao S."/>
            <person name="Lieberman T.D."/>
            <person name="Swanson P.K."/>
            <person name="Smith M."/>
            <person name="Roesemann S."/>
            <person name="Alexander J.E."/>
            <person name="Rich S.A."/>
            <person name="Livny J."/>
            <person name="Vlamakis H."/>
            <person name="Clish C."/>
            <person name="Bullock K."/>
            <person name="Deik A."/>
            <person name="Scott J."/>
            <person name="Pierce K.A."/>
            <person name="Xavier R.J."/>
            <person name="Alm E.J."/>
        </authorList>
    </citation>
    <scope>NUCLEOTIDE SEQUENCE [LARGE SCALE GENOMIC DNA]</scope>
    <source>
        <strain evidence="1 2">BIOML-A1</strain>
    </source>
</reference>
<dbReference type="AlphaFoldDB" id="A0A5M5XC05"/>
<accession>A0A5M5XC05</accession>
<protein>
    <submittedName>
        <fullName evidence="1">Ribosomal large subunit pseudouridine synthase B</fullName>
    </submittedName>
</protein>
<organism evidence="1 2">
    <name type="scientific">Bacteroides fragilis</name>
    <dbReference type="NCBI Taxonomy" id="817"/>
    <lineage>
        <taxon>Bacteria</taxon>
        <taxon>Pseudomonadati</taxon>
        <taxon>Bacteroidota</taxon>
        <taxon>Bacteroidia</taxon>
        <taxon>Bacteroidales</taxon>
        <taxon>Bacteroidaceae</taxon>
        <taxon>Bacteroides</taxon>
    </lineage>
</organism>
<dbReference type="Proteomes" id="UP000429838">
    <property type="component" value="Unassembled WGS sequence"/>
</dbReference>
<dbReference type="EMBL" id="VWAQ01000014">
    <property type="protein sequence ID" value="KAA5206503.1"/>
    <property type="molecule type" value="Genomic_DNA"/>
</dbReference>
<name>A0A5M5XC05_BACFG</name>
<evidence type="ECO:0000313" key="1">
    <source>
        <dbReference type="EMBL" id="KAA5206503.1"/>
    </source>
</evidence>